<evidence type="ECO:0000313" key="3">
    <source>
        <dbReference type="Proteomes" id="UP000652074"/>
    </source>
</evidence>
<feature type="signal peptide" evidence="1">
    <location>
        <begin position="1"/>
        <end position="29"/>
    </location>
</feature>
<reference evidence="2 3" key="1">
    <citation type="submission" date="2019-12" db="EMBL/GenBank/DDBJ databases">
        <title>Comparative genomics gives insights into the taxonomy of the Azoarcus-Aromatoleum group and reveals separate origins of nif in the plant-associated Azoarcus and non-plant-associated Aromatoleum sub-groups.</title>
        <authorList>
            <person name="Lafos M."/>
            <person name="Maluk M."/>
            <person name="Batista M."/>
            <person name="Junghare M."/>
            <person name="Carmona M."/>
            <person name="Faoro H."/>
            <person name="Cruz L.M."/>
            <person name="Battistoni F."/>
            <person name="De Souza E."/>
            <person name="Pedrosa F."/>
            <person name="Chen W.-M."/>
            <person name="Poole P.S."/>
            <person name="Dixon R.A."/>
            <person name="James E.K."/>
        </authorList>
    </citation>
    <scope>NUCLEOTIDE SEQUENCE [LARGE SCALE GENOMIC DNA]</scope>
    <source>
        <strain evidence="2 3">ToN1</strain>
    </source>
</reference>
<dbReference type="Pfam" id="PF06980">
    <property type="entry name" value="DUF1302"/>
    <property type="match status" value="1"/>
</dbReference>
<dbReference type="RefSeq" id="WP_169204573.1">
    <property type="nucleotide sequence ID" value="NZ_CP059560.1"/>
</dbReference>
<gene>
    <name evidence="2" type="ORF">GPA26_01365</name>
</gene>
<keyword evidence="3" id="KW-1185">Reference proteome</keyword>
<sequence length="620" mass="67094">MKTRPIAPAITPKVLAALLAACFSGGALAVTDFEFGDGWQGKWLTTISLGTSIRTENRDPKLYGQGNGRLIGLTDGSGNNTIDEGNLNYGRNDAFSTPFKILSELSFRKGTAGGLIRAKAWYDYTLKDQDVRFGNQPNGYNGYNAQTDSLTSRKPLSDRGFDPLLKYSGVALLDAYVYDSFKGLDGNDLQVRGGRHVLNWGESVFIQGVNQLSPIDVPALRRPGAELKEVFMPIWMLSANQSLGDFGSLEAFYQLKWEPSPIEAGCGNYWSVAQGNIAKDPGACWNASALNHLGSTPQAVASGNYIPTLDGENAKNSGQFGVAYRFAVPKLDTEFGIYAMNIHARTPVFSLAYANPGTFPGHPASTSPVAAFWEYPEDLKVFGASAATNILDWSVSAEVSQTRGVRAQLDGNDMFFGSFGLGPLAAEAAANGAGTGHGALHGGVKTNKNQIQLNALQAGNRFLGADQWLAIGEVGYQWNDLELDGNRRFNRPFIFGPGPDAAYGGSTCGTLNISPDGCSKNKGYVTKSAWGYRLLGQLTYNNAFGSGFDVLPRVFWSHDVKGYSVDGQFLEDRRTLGLGVKFSFQKQYALDVSYNRFINGATFDPLRDRDYMSATLTANF</sequence>
<dbReference type="EMBL" id="WTVR01000002">
    <property type="protein sequence ID" value="NMF87121.1"/>
    <property type="molecule type" value="Genomic_DNA"/>
</dbReference>
<feature type="chain" id="PRO_5046993823" evidence="1">
    <location>
        <begin position="30"/>
        <end position="620"/>
    </location>
</feature>
<organism evidence="2 3">
    <name type="scientific">Aromatoleum petrolei</name>
    <dbReference type="NCBI Taxonomy" id="76116"/>
    <lineage>
        <taxon>Bacteria</taxon>
        <taxon>Pseudomonadati</taxon>
        <taxon>Pseudomonadota</taxon>
        <taxon>Betaproteobacteria</taxon>
        <taxon>Rhodocyclales</taxon>
        <taxon>Rhodocyclaceae</taxon>
        <taxon>Aromatoleum</taxon>
    </lineage>
</organism>
<evidence type="ECO:0000313" key="2">
    <source>
        <dbReference type="EMBL" id="NMF87121.1"/>
    </source>
</evidence>
<keyword evidence="1" id="KW-0732">Signal</keyword>
<evidence type="ECO:0000256" key="1">
    <source>
        <dbReference type="SAM" id="SignalP"/>
    </source>
</evidence>
<dbReference type="Proteomes" id="UP000652074">
    <property type="component" value="Unassembled WGS sequence"/>
</dbReference>
<accession>A0ABX1MKA1</accession>
<comment type="caution">
    <text evidence="2">The sequence shown here is derived from an EMBL/GenBank/DDBJ whole genome shotgun (WGS) entry which is preliminary data.</text>
</comment>
<protein>
    <submittedName>
        <fullName evidence="2">DUF1302 family protein</fullName>
    </submittedName>
</protein>
<dbReference type="InterPro" id="IPR010727">
    <property type="entry name" value="DUF1302"/>
</dbReference>
<proteinExistence type="predicted"/>
<name>A0ABX1MKA1_9RHOO</name>